<evidence type="ECO:0008006" key="3">
    <source>
        <dbReference type="Google" id="ProtNLM"/>
    </source>
</evidence>
<dbReference type="AlphaFoldDB" id="X0XQ16"/>
<reference evidence="2" key="1">
    <citation type="journal article" date="2014" name="Front. Microbiol.">
        <title>High frequency of phylogenetically diverse reductive dehalogenase-homologous genes in deep subseafloor sedimentary metagenomes.</title>
        <authorList>
            <person name="Kawai M."/>
            <person name="Futagami T."/>
            <person name="Toyoda A."/>
            <person name="Takaki Y."/>
            <person name="Nishi S."/>
            <person name="Hori S."/>
            <person name="Arai W."/>
            <person name="Tsubouchi T."/>
            <person name="Morono Y."/>
            <person name="Uchiyama I."/>
            <person name="Ito T."/>
            <person name="Fujiyama A."/>
            <person name="Inagaki F."/>
            <person name="Takami H."/>
        </authorList>
    </citation>
    <scope>NUCLEOTIDE SEQUENCE</scope>
    <source>
        <strain evidence="2">Expedition CK06-06</strain>
    </source>
</reference>
<dbReference type="PANTHER" id="PTHR48207:SF4">
    <property type="entry name" value="BLL6097 PROTEIN"/>
    <property type="match status" value="1"/>
</dbReference>
<dbReference type="PANTHER" id="PTHR48207">
    <property type="entry name" value="SUCCINATE--HYDROXYMETHYLGLUTARATE COA-TRANSFERASE"/>
    <property type="match status" value="1"/>
</dbReference>
<dbReference type="InterPro" id="IPR003673">
    <property type="entry name" value="CoA-Trfase_fam_III"/>
</dbReference>
<dbReference type="EMBL" id="BARS01044555">
    <property type="protein sequence ID" value="GAG37427.1"/>
    <property type="molecule type" value="Genomic_DNA"/>
</dbReference>
<organism evidence="2">
    <name type="scientific">marine sediment metagenome</name>
    <dbReference type="NCBI Taxonomy" id="412755"/>
    <lineage>
        <taxon>unclassified sequences</taxon>
        <taxon>metagenomes</taxon>
        <taxon>ecological metagenomes</taxon>
    </lineage>
</organism>
<accession>X0XQ16</accession>
<gene>
    <name evidence="2" type="ORF">S01H1_67290</name>
</gene>
<feature type="non-terminal residue" evidence="2">
    <location>
        <position position="249"/>
    </location>
</feature>
<dbReference type="GO" id="GO:0008410">
    <property type="term" value="F:CoA-transferase activity"/>
    <property type="evidence" value="ECO:0007669"/>
    <property type="project" value="TreeGrafter"/>
</dbReference>
<dbReference type="InterPro" id="IPR044855">
    <property type="entry name" value="CoA-Trfase_III_dom3_sf"/>
</dbReference>
<proteinExistence type="predicted"/>
<sequence>WGAEVVKIEPPQGDPFRGWLAATMGATLGMNPPFELDNRGKRSVALNLENEEGRAIARRLIEDADVLVTNMRPRVLDQYGLSYEELSEANPRLVYCQITGYGLEGPDRDRAGYDIGAFWARAGVAAALTPAGHEIPQQRGGMGDHMAGNGAAGAVCAALLARERSGRGQKVHLSLLRMGAYMVGWDLSLALHLNTPVAPYDRSHAINPLITCYKSGDGLWFWLLLLQADRHWPDLCRAIDREDLLNDER</sequence>
<dbReference type="InterPro" id="IPR023606">
    <property type="entry name" value="CoA-Trfase_III_dom_1_sf"/>
</dbReference>
<name>X0XQ16_9ZZZZ</name>
<protein>
    <recommendedName>
        <fullName evidence="3">CoA transferase</fullName>
    </recommendedName>
</protein>
<dbReference type="Pfam" id="PF02515">
    <property type="entry name" value="CoA_transf_3"/>
    <property type="match status" value="1"/>
</dbReference>
<keyword evidence="1" id="KW-0808">Transferase</keyword>
<evidence type="ECO:0000256" key="1">
    <source>
        <dbReference type="ARBA" id="ARBA00022679"/>
    </source>
</evidence>
<comment type="caution">
    <text evidence="2">The sequence shown here is derived from an EMBL/GenBank/DDBJ whole genome shotgun (WGS) entry which is preliminary data.</text>
</comment>
<dbReference type="Gene3D" id="3.40.50.10540">
    <property type="entry name" value="Crotonobetainyl-coa:carnitine coa-transferase, domain 1"/>
    <property type="match status" value="1"/>
</dbReference>
<evidence type="ECO:0000313" key="2">
    <source>
        <dbReference type="EMBL" id="GAG37427.1"/>
    </source>
</evidence>
<dbReference type="InterPro" id="IPR050483">
    <property type="entry name" value="CoA-transferase_III_domain"/>
</dbReference>
<feature type="non-terminal residue" evidence="2">
    <location>
        <position position="1"/>
    </location>
</feature>
<dbReference type="SUPFAM" id="SSF89796">
    <property type="entry name" value="CoA-transferase family III (CaiB/BaiF)"/>
    <property type="match status" value="1"/>
</dbReference>
<dbReference type="Gene3D" id="3.30.1540.10">
    <property type="entry name" value="formyl-coa transferase, domain 3"/>
    <property type="match status" value="1"/>
</dbReference>